<feature type="coiled-coil region" evidence="1">
    <location>
        <begin position="4"/>
        <end position="38"/>
    </location>
</feature>
<evidence type="ECO:0000313" key="4">
    <source>
        <dbReference type="Proteomes" id="UP001160148"/>
    </source>
</evidence>
<evidence type="ECO:0000313" key="3">
    <source>
        <dbReference type="EMBL" id="CAI6371491.1"/>
    </source>
</evidence>
<dbReference type="InterPro" id="IPR057251">
    <property type="entry name" value="FP_C"/>
</dbReference>
<sequence>MIELKNIKSENQKIVTENKRLSEEVDLLKSKIDEIEQNNLGISLNITGIPKTQNENCKLIVEEISKKTNTTIDVIEAYRINSSISKRSLIVAKLATLKMRKNLIRNVKFNKLTADKMNNGWPKENIYMNERLTKLRRTLFYQTKVAATTKEYKFVWLSNGDILVRKNENSKIVRIKSSQDINNL</sequence>
<keyword evidence="4" id="KW-1185">Reference proteome</keyword>
<organism evidence="3 4">
    <name type="scientific">Macrosiphum euphorbiae</name>
    <name type="common">potato aphid</name>
    <dbReference type="NCBI Taxonomy" id="13131"/>
    <lineage>
        <taxon>Eukaryota</taxon>
        <taxon>Metazoa</taxon>
        <taxon>Ecdysozoa</taxon>
        <taxon>Arthropoda</taxon>
        <taxon>Hexapoda</taxon>
        <taxon>Insecta</taxon>
        <taxon>Pterygota</taxon>
        <taxon>Neoptera</taxon>
        <taxon>Paraneoptera</taxon>
        <taxon>Hemiptera</taxon>
        <taxon>Sternorrhyncha</taxon>
        <taxon>Aphidomorpha</taxon>
        <taxon>Aphidoidea</taxon>
        <taxon>Aphididae</taxon>
        <taxon>Macrosiphini</taxon>
        <taxon>Macrosiphum</taxon>
    </lineage>
</organism>
<dbReference type="Pfam" id="PF25298">
    <property type="entry name" value="Baculo_FP_2nd"/>
    <property type="match status" value="1"/>
</dbReference>
<dbReference type="Proteomes" id="UP001160148">
    <property type="component" value="Unassembled WGS sequence"/>
</dbReference>
<reference evidence="3 4" key="1">
    <citation type="submission" date="2023-01" db="EMBL/GenBank/DDBJ databases">
        <authorList>
            <person name="Whitehead M."/>
        </authorList>
    </citation>
    <scope>NUCLEOTIDE SEQUENCE [LARGE SCALE GENOMIC DNA]</scope>
</reference>
<keyword evidence="1" id="KW-0175">Coiled coil</keyword>
<gene>
    <name evidence="3" type="ORF">MEUPH1_LOCUS25489</name>
</gene>
<evidence type="ECO:0000256" key="1">
    <source>
        <dbReference type="SAM" id="Coils"/>
    </source>
</evidence>
<dbReference type="EMBL" id="CARXXK010001004">
    <property type="protein sequence ID" value="CAI6371491.1"/>
    <property type="molecule type" value="Genomic_DNA"/>
</dbReference>
<feature type="domain" description="FP protein C-terminal" evidence="2">
    <location>
        <begin position="133"/>
        <end position="184"/>
    </location>
</feature>
<accession>A0AAV0XTK7</accession>
<comment type="caution">
    <text evidence="3">The sequence shown here is derived from an EMBL/GenBank/DDBJ whole genome shotgun (WGS) entry which is preliminary data.</text>
</comment>
<dbReference type="AlphaFoldDB" id="A0AAV0XTK7"/>
<name>A0AAV0XTK7_9HEMI</name>
<evidence type="ECO:0000259" key="2">
    <source>
        <dbReference type="Pfam" id="PF25298"/>
    </source>
</evidence>
<protein>
    <recommendedName>
        <fullName evidence="2">FP protein C-terminal domain-containing protein</fullName>
    </recommendedName>
</protein>
<proteinExistence type="predicted"/>